<dbReference type="RefSeq" id="WP_253745304.1">
    <property type="nucleotide sequence ID" value="NZ_BAABKA010000067.1"/>
</dbReference>
<comment type="caution">
    <text evidence="8">The sequence shown here is derived from an EMBL/GenBank/DDBJ whole genome shotgun (WGS) entry which is preliminary data.</text>
</comment>
<feature type="transmembrane region" description="Helical" evidence="6">
    <location>
        <begin position="7"/>
        <end position="27"/>
    </location>
</feature>
<keyword evidence="2" id="KW-1003">Cell membrane</keyword>
<keyword evidence="3 6" id="KW-0812">Transmembrane</keyword>
<evidence type="ECO:0000259" key="7">
    <source>
        <dbReference type="Pfam" id="PF12823"/>
    </source>
</evidence>
<evidence type="ECO:0000256" key="1">
    <source>
        <dbReference type="ARBA" id="ARBA00004651"/>
    </source>
</evidence>
<dbReference type="Proteomes" id="UP001139648">
    <property type="component" value="Unassembled WGS sequence"/>
</dbReference>
<evidence type="ECO:0000256" key="5">
    <source>
        <dbReference type="ARBA" id="ARBA00023136"/>
    </source>
</evidence>
<proteinExistence type="predicted"/>
<evidence type="ECO:0000256" key="3">
    <source>
        <dbReference type="ARBA" id="ARBA00022692"/>
    </source>
</evidence>
<dbReference type="InterPro" id="IPR023845">
    <property type="entry name" value="DUF3817_TM"/>
</dbReference>
<evidence type="ECO:0000256" key="2">
    <source>
        <dbReference type="ARBA" id="ARBA00022475"/>
    </source>
</evidence>
<sequence>MRLLRMAATAEAVSLTILLTNLFTLHLETITSVAGPVHGIAYVTVIAAASLARTATGVRLRALIPGVGGLLALRHLRTTQNG</sequence>
<evidence type="ECO:0000313" key="8">
    <source>
        <dbReference type="EMBL" id="MCP2358212.1"/>
    </source>
</evidence>
<feature type="domain" description="DUF3817" evidence="7">
    <location>
        <begin position="2"/>
        <end position="61"/>
    </location>
</feature>
<feature type="transmembrane region" description="Helical" evidence="6">
    <location>
        <begin position="33"/>
        <end position="52"/>
    </location>
</feature>
<accession>A0A9X2GIA8</accession>
<evidence type="ECO:0000256" key="4">
    <source>
        <dbReference type="ARBA" id="ARBA00022989"/>
    </source>
</evidence>
<comment type="subcellular location">
    <subcellularLocation>
        <location evidence="1">Cell membrane</location>
        <topology evidence="1">Multi-pass membrane protein</topology>
    </subcellularLocation>
</comment>
<dbReference type="Pfam" id="PF12823">
    <property type="entry name" value="DUF3817"/>
    <property type="match status" value="1"/>
</dbReference>
<evidence type="ECO:0000256" key="6">
    <source>
        <dbReference type="SAM" id="Phobius"/>
    </source>
</evidence>
<keyword evidence="9" id="KW-1185">Reference proteome</keyword>
<dbReference type="EMBL" id="JAMZEB010000002">
    <property type="protein sequence ID" value="MCP2358212.1"/>
    <property type="molecule type" value="Genomic_DNA"/>
</dbReference>
<dbReference type="AlphaFoldDB" id="A0A9X2GIA8"/>
<keyword evidence="5 6" id="KW-0472">Membrane</keyword>
<gene>
    <name evidence="8" type="ORF">HD597_005232</name>
</gene>
<evidence type="ECO:0000313" key="9">
    <source>
        <dbReference type="Proteomes" id="UP001139648"/>
    </source>
</evidence>
<name>A0A9X2GIA8_9ACTN</name>
<reference evidence="8" key="1">
    <citation type="submission" date="2022-06" db="EMBL/GenBank/DDBJ databases">
        <title>Sequencing the genomes of 1000 actinobacteria strains.</title>
        <authorList>
            <person name="Klenk H.-P."/>
        </authorList>
    </citation>
    <scope>NUCLEOTIDE SEQUENCE</scope>
    <source>
        <strain evidence="8">DSM 46694</strain>
    </source>
</reference>
<organism evidence="8 9">
    <name type="scientific">Nonomuraea thailandensis</name>
    <dbReference type="NCBI Taxonomy" id="1188745"/>
    <lineage>
        <taxon>Bacteria</taxon>
        <taxon>Bacillati</taxon>
        <taxon>Actinomycetota</taxon>
        <taxon>Actinomycetes</taxon>
        <taxon>Streptosporangiales</taxon>
        <taxon>Streptosporangiaceae</taxon>
        <taxon>Nonomuraea</taxon>
    </lineage>
</organism>
<protein>
    <recommendedName>
        <fullName evidence="7">DUF3817 domain-containing protein</fullName>
    </recommendedName>
</protein>
<keyword evidence="4 6" id="KW-1133">Transmembrane helix</keyword>
<dbReference type="GO" id="GO:0005886">
    <property type="term" value="C:plasma membrane"/>
    <property type="evidence" value="ECO:0007669"/>
    <property type="project" value="UniProtKB-SubCell"/>
</dbReference>